<organism evidence="2 3">
    <name type="scientific">Didymella exigua CBS 183.55</name>
    <dbReference type="NCBI Taxonomy" id="1150837"/>
    <lineage>
        <taxon>Eukaryota</taxon>
        <taxon>Fungi</taxon>
        <taxon>Dikarya</taxon>
        <taxon>Ascomycota</taxon>
        <taxon>Pezizomycotina</taxon>
        <taxon>Dothideomycetes</taxon>
        <taxon>Pleosporomycetidae</taxon>
        <taxon>Pleosporales</taxon>
        <taxon>Pleosporineae</taxon>
        <taxon>Didymellaceae</taxon>
        <taxon>Didymella</taxon>
    </lineage>
</organism>
<feature type="compositionally biased region" description="Basic and acidic residues" evidence="1">
    <location>
        <begin position="72"/>
        <end position="99"/>
    </location>
</feature>
<gene>
    <name evidence="2" type="ORF">M421DRAFT_65632</name>
</gene>
<evidence type="ECO:0000256" key="1">
    <source>
        <dbReference type="SAM" id="MobiDB-lite"/>
    </source>
</evidence>
<sequence>TLHHLSTSCEILTAENKGLSAAVAAQNPLKKKWETLNLRQQKKGRSEALLYSLSKVRNARHRNRLNKTKRLEEEVAKHHQREERAAATLRNKLEKERRSAAYAARLEASRQRRAEEAADRKRKKQERDAAKSIQLS</sequence>
<dbReference type="OrthoDB" id="10412934at2759"/>
<protein>
    <submittedName>
        <fullName evidence="2">Uncharacterized protein</fullName>
    </submittedName>
</protein>
<evidence type="ECO:0000313" key="2">
    <source>
        <dbReference type="EMBL" id="KAF1927506.1"/>
    </source>
</evidence>
<dbReference type="GeneID" id="54353920"/>
<dbReference type="AlphaFoldDB" id="A0A6A5RMB3"/>
<dbReference type="Proteomes" id="UP000800082">
    <property type="component" value="Unassembled WGS sequence"/>
</dbReference>
<reference evidence="2" key="1">
    <citation type="journal article" date="2020" name="Stud. Mycol.">
        <title>101 Dothideomycetes genomes: a test case for predicting lifestyles and emergence of pathogens.</title>
        <authorList>
            <person name="Haridas S."/>
            <person name="Albert R."/>
            <person name="Binder M."/>
            <person name="Bloem J."/>
            <person name="Labutti K."/>
            <person name="Salamov A."/>
            <person name="Andreopoulos B."/>
            <person name="Baker S."/>
            <person name="Barry K."/>
            <person name="Bills G."/>
            <person name="Bluhm B."/>
            <person name="Cannon C."/>
            <person name="Castanera R."/>
            <person name="Culley D."/>
            <person name="Daum C."/>
            <person name="Ezra D."/>
            <person name="Gonzalez J."/>
            <person name="Henrissat B."/>
            <person name="Kuo A."/>
            <person name="Liang C."/>
            <person name="Lipzen A."/>
            <person name="Lutzoni F."/>
            <person name="Magnuson J."/>
            <person name="Mondo S."/>
            <person name="Nolan M."/>
            <person name="Ohm R."/>
            <person name="Pangilinan J."/>
            <person name="Park H.-J."/>
            <person name="Ramirez L."/>
            <person name="Alfaro M."/>
            <person name="Sun H."/>
            <person name="Tritt A."/>
            <person name="Yoshinaga Y."/>
            <person name="Zwiers L.-H."/>
            <person name="Turgeon B."/>
            <person name="Goodwin S."/>
            <person name="Spatafora J."/>
            <person name="Crous P."/>
            <person name="Grigoriev I."/>
        </authorList>
    </citation>
    <scope>NUCLEOTIDE SEQUENCE</scope>
    <source>
        <strain evidence="2">CBS 183.55</strain>
    </source>
</reference>
<feature type="non-terminal residue" evidence="2">
    <location>
        <position position="1"/>
    </location>
</feature>
<dbReference type="RefSeq" id="XP_033447758.1">
    <property type="nucleotide sequence ID" value="XM_033596253.1"/>
</dbReference>
<name>A0A6A5RMB3_9PLEO</name>
<evidence type="ECO:0000313" key="3">
    <source>
        <dbReference type="Proteomes" id="UP000800082"/>
    </source>
</evidence>
<proteinExistence type="predicted"/>
<dbReference type="EMBL" id="ML978972">
    <property type="protein sequence ID" value="KAF1927506.1"/>
    <property type="molecule type" value="Genomic_DNA"/>
</dbReference>
<accession>A0A6A5RMB3</accession>
<feature type="compositionally biased region" description="Basic and acidic residues" evidence="1">
    <location>
        <begin position="107"/>
        <end position="130"/>
    </location>
</feature>
<feature type="region of interest" description="Disordered" evidence="1">
    <location>
        <begin position="72"/>
        <end position="136"/>
    </location>
</feature>
<keyword evidence="3" id="KW-1185">Reference proteome</keyword>